<feature type="transmembrane region" description="Helical" evidence="2">
    <location>
        <begin position="62"/>
        <end position="80"/>
    </location>
</feature>
<feature type="transmembrane region" description="Helical" evidence="2">
    <location>
        <begin position="186"/>
        <end position="207"/>
    </location>
</feature>
<accession>A0A6A5G789</accession>
<comment type="caution">
    <text evidence="3">The sequence shown here is derived from an EMBL/GenBank/DDBJ whole genome shotgun (WGS) entry which is preliminary data.</text>
</comment>
<protein>
    <submittedName>
        <fullName evidence="3">Uncharacterized protein</fullName>
    </submittedName>
</protein>
<name>A0A6A5G789_CAERE</name>
<dbReference type="EMBL" id="WUAV01000005">
    <property type="protein sequence ID" value="KAF1750591.1"/>
    <property type="molecule type" value="Genomic_DNA"/>
</dbReference>
<evidence type="ECO:0000313" key="3">
    <source>
        <dbReference type="EMBL" id="KAF1750591.1"/>
    </source>
</evidence>
<keyword evidence="2" id="KW-0812">Transmembrane</keyword>
<keyword evidence="1" id="KW-0175">Coiled coil</keyword>
<feature type="coiled-coil region" evidence="1">
    <location>
        <begin position="29"/>
        <end position="60"/>
    </location>
</feature>
<gene>
    <name evidence="3" type="ORF">GCK72_017142</name>
</gene>
<sequence length="241" mass="28915">MYDYRRLSNDSLYENPLNSVFWTPTEKEIIRLEDSNKELIEKWRQYKNELEDEIVEFRNDKICWSFIMFFTCFIAVEQCIGLDGSIKAAFCVLYFMFLFQMSYFEWRRLKKKLERKANDKNIEIGEEIKEVVFNLEKSGNEKYSVFYKEQLKEFNDAKSKEISILKEEIRMMDNQKYLWERTATRISLLFVWIALIHSVISAVFRGANGREVQLMIPTLIVTSISIPDDRQNPKVHKLEYV</sequence>
<dbReference type="Proteomes" id="UP000483820">
    <property type="component" value="Chromosome V"/>
</dbReference>
<dbReference type="GeneID" id="9823730"/>
<dbReference type="AlphaFoldDB" id="A0A6A5G789"/>
<feature type="transmembrane region" description="Helical" evidence="2">
    <location>
        <begin position="86"/>
        <end position="106"/>
    </location>
</feature>
<keyword evidence="2" id="KW-0472">Membrane</keyword>
<evidence type="ECO:0000313" key="4">
    <source>
        <dbReference type="Proteomes" id="UP000483820"/>
    </source>
</evidence>
<evidence type="ECO:0000256" key="1">
    <source>
        <dbReference type="SAM" id="Coils"/>
    </source>
</evidence>
<dbReference type="KEGG" id="crq:GCK72_017142"/>
<proteinExistence type="predicted"/>
<keyword evidence="2" id="KW-1133">Transmembrane helix</keyword>
<organism evidence="3 4">
    <name type="scientific">Caenorhabditis remanei</name>
    <name type="common">Caenorhabditis vulgaris</name>
    <dbReference type="NCBI Taxonomy" id="31234"/>
    <lineage>
        <taxon>Eukaryota</taxon>
        <taxon>Metazoa</taxon>
        <taxon>Ecdysozoa</taxon>
        <taxon>Nematoda</taxon>
        <taxon>Chromadorea</taxon>
        <taxon>Rhabditida</taxon>
        <taxon>Rhabditina</taxon>
        <taxon>Rhabditomorpha</taxon>
        <taxon>Rhabditoidea</taxon>
        <taxon>Rhabditidae</taxon>
        <taxon>Peloderinae</taxon>
        <taxon>Caenorhabditis</taxon>
    </lineage>
</organism>
<dbReference type="CTD" id="9823730"/>
<feature type="coiled-coil region" evidence="1">
    <location>
        <begin position="110"/>
        <end position="175"/>
    </location>
</feature>
<evidence type="ECO:0000256" key="2">
    <source>
        <dbReference type="SAM" id="Phobius"/>
    </source>
</evidence>
<dbReference type="RefSeq" id="XP_003096496.2">
    <property type="nucleotide sequence ID" value="XM_003096448.2"/>
</dbReference>
<reference evidence="3 4" key="1">
    <citation type="submission" date="2019-12" db="EMBL/GenBank/DDBJ databases">
        <title>Chromosome-level assembly of the Caenorhabditis remanei genome.</title>
        <authorList>
            <person name="Teterina A.A."/>
            <person name="Willis J.H."/>
            <person name="Phillips P.C."/>
        </authorList>
    </citation>
    <scope>NUCLEOTIDE SEQUENCE [LARGE SCALE GENOMIC DNA]</scope>
    <source>
        <strain evidence="3 4">PX506</strain>
        <tissue evidence="3">Whole organism</tissue>
    </source>
</reference>